<proteinExistence type="predicted"/>
<evidence type="ECO:0000256" key="1">
    <source>
        <dbReference type="SAM" id="Phobius"/>
    </source>
</evidence>
<feature type="transmembrane region" description="Helical" evidence="1">
    <location>
        <begin position="177"/>
        <end position="195"/>
    </location>
</feature>
<keyword evidence="1" id="KW-0472">Membrane</keyword>
<protein>
    <recommendedName>
        <fullName evidence="4">DedA family protein</fullName>
    </recommendedName>
</protein>
<gene>
    <name evidence="2" type="ORF">COU11_02665</name>
</gene>
<dbReference type="EMBL" id="PFBD01000020">
    <property type="protein sequence ID" value="PIR87105.1"/>
    <property type="molecule type" value="Genomic_DNA"/>
</dbReference>
<feature type="transmembrane region" description="Helical" evidence="1">
    <location>
        <begin position="12"/>
        <end position="31"/>
    </location>
</feature>
<feature type="transmembrane region" description="Helical" evidence="1">
    <location>
        <begin position="142"/>
        <end position="165"/>
    </location>
</feature>
<feature type="transmembrane region" description="Helical" evidence="1">
    <location>
        <begin position="109"/>
        <end position="130"/>
    </location>
</feature>
<comment type="caution">
    <text evidence="2">The sequence shown here is derived from an EMBL/GenBank/DDBJ whole genome shotgun (WGS) entry which is preliminary data.</text>
</comment>
<dbReference type="AlphaFoldDB" id="A0A2H0UMW2"/>
<accession>A0A2H0UMW2</accession>
<organism evidence="2 3">
    <name type="scientific">Candidatus Harrisonbacteria bacterium CG10_big_fil_rev_8_21_14_0_10_49_15</name>
    <dbReference type="NCBI Taxonomy" id="1974587"/>
    <lineage>
        <taxon>Bacteria</taxon>
        <taxon>Candidatus Harrisoniibacteriota</taxon>
    </lineage>
</organism>
<keyword evidence="1" id="KW-0812">Transmembrane</keyword>
<evidence type="ECO:0000313" key="3">
    <source>
        <dbReference type="Proteomes" id="UP000229526"/>
    </source>
</evidence>
<name>A0A2H0UMW2_9BACT</name>
<feature type="transmembrane region" description="Helical" evidence="1">
    <location>
        <begin position="61"/>
        <end position="82"/>
    </location>
</feature>
<reference evidence="3" key="1">
    <citation type="submission" date="2017-09" db="EMBL/GenBank/DDBJ databases">
        <title>Depth-based differentiation of microbial function through sediment-hosted aquifers and enrichment of novel symbionts in the deep terrestrial subsurface.</title>
        <authorList>
            <person name="Probst A.J."/>
            <person name="Ladd B."/>
            <person name="Jarett J.K."/>
            <person name="Geller-Mcgrath D.E."/>
            <person name="Sieber C.M.K."/>
            <person name="Emerson J.B."/>
            <person name="Anantharaman K."/>
            <person name="Thomas B.C."/>
            <person name="Malmstrom R."/>
            <person name="Stieglmeier M."/>
            <person name="Klingl A."/>
            <person name="Woyke T."/>
            <person name="Ryan C.M."/>
            <person name="Banfield J.F."/>
        </authorList>
    </citation>
    <scope>NUCLEOTIDE SEQUENCE [LARGE SCALE GENOMIC DNA]</scope>
</reference>
<sequence length="196" mass="22282">MGMYRALNERAYQGALVFASSAVGMITIALWSFLEASFWFIAPDFILLLFLVLLPSQKGKLFWTVLIASLVGGGAYFIANLIDFDAMRQILYQTPFVNSEMIARVREFYLDYGLLGVLMQSISFISFKIWTHLAVEVGFQPVWYFLLVCISRALRIYVVVMVGVYLSRFATLARRHFVPLVSLYAVASLTLLFIVE</sequence>
<evidence type="ECO:0000313" key="2">
    <source>
        <dbReference type="EMBL" id="PIR87105.1"/>
    </source>
</evidence>
<keyword evidence="1" id="KW-1133">Transmembrane helix</keyword>
<evidence type="ECO:0008006" key="4">
    <source>
        <dbReference type="Google" id="ProtNLM"/>
    </source>
</evidence>
<dbReference type="Proteomes" id="UP000229526">
    <property type="component" value="Unassembled WGS sequence"/>
</dbReference>